<organism evidence="1 2">
    <name type="scientific">Paenibacillus residui</name>
    <dbReference type="NCBI Taxonomy" id="629724"/>
    <lineage>
        <taxon>Bacteria</taxon>
        <taxon>Bacillati</taxon>
        <taxon>Bacillota</taxon>
        <taxon>Bacilli</taxon>
        <taxon>Bacillales</taxon>
        <taxon>Paenibacillaceae</taxon>
        <taxon>Paenibacillus</taxon>
    </lineage>
</organism>
<proteinExistence type="predicted"/>
<dbReference type="EMBL" id="JBHTIU010000008">
    <property type="protein sequence ID" value="MFD0868096.1"/>
    <property type="molecule type" value="Genomic_DNA"/>
</dbReference>
<comment type="caution">
    <text evidence="1">The sequence shown here is derived from an EMBL/GenBank/DDBJ whole genome shotgun (WGS) entry which is preliminary data.</text>
</comment>
<sequence length="113" mass="13621">MEEKLKAYFDLKEQQRQIERDLERLRNELLRIFPEQTDSDLGEYRLKIGIQERREYRDEDLYNRFNDDALWKLMSKADPAKITGLIKLGVVKEEALQGTYEIKKVPYVQVQRL</sequence>
<dbReference type="Proteomes" id="UP001597120">
    <property type="component" value="Unassembled WGS sequence"/>
</dbReference>
<name>A0ABW3D4F4_9BACL</name>
<protein>
    <submittedName>
        <fullName evidence="1">Uncharacterized protein</fullName>
    </submittedName>
</protein>
<gene>
    <name evidence="1" type="ORF">ACFQ03_02960</name>
</gene>
<dbReference type="RefSeq" id="WP_144932302.1">
    <property type="nucleotide sequence ID" value="NZ_JBHTIU010000008.1"/>
</dbReference>
<evidence type="ECO:0000313" key="1">
    <source>
        <dbReference type="EMBL" id="MFD0868096.1"/>
    </source>
</evidence>
<evidence type="ECO:0000313" key="2">
    <source>
        <dbReference type="Proteomes" id="UP001597120"/>
    </source>
</evidence>
<reference evidence="2" key="1">
    <citation type="journal article" date="2019" name="Int. J. Syst. Evol. Microbiol.">
        <title>The Global Catalogue of Microorganisms (GCM) 10K type strain sequencing project: providing services to taxonomists for standard genome sequencing and annotation.</title>
        <authorList>
            <consortium name="The Broad Institute Genomics Platform"/>
            <consortium name="The Broad Institute Genome Sequencing Center for Infectious Disease"/>
            <person name="Wu L."/>
            <person name="Ma J."/>
        </authorList>
    </citation>
    <scope>NUCLEOTIDE SEQUENCE [LARGE SCALE GENOMIC DNA]</scope>
    <source>
        <strain evidence="2">CCUG 57263</strain>
    </source>
</reference>
<keyword evidence="2" id="KW-1185">Reference proteome</keyword>
<accession>A0ABW3D4F4</accession>